<evidence type="ECO:0000313" key="1">
    <source>
        <dbReference type="EMBL" id="MDU9006267.1"/>
    </source>
</evidence>
<dbReference type="Proteomes" id="UP001255416">
    <property type="component" value="Unassembled WGS sequence"/>
</dbReference>
<evidence type="ECO:0000313" key="2">
    <source>
        <dbReference type="Proteomes" id="UP001255416"/>
    </source>
</evidence>
<accession>A0ABU3VJ97</accession>
<proteinExistence type="predicted"/>
<dbReference type="Pfam" id="PF11455">
    <property type="entry name" value="MazE-like"/>
    <property type="match status" value="1"/>
</dbReference>
<comment type="caution">
    <text evidence="1">The sequence shown here is derived from an EMBL/GenBank/DDBJ whole genome shotgun (WGS) entry which is preliminary data.</text>
</comment>
<protein>
    <submittedName>
        <fullName evidence="1">Antitoxin MazE family protein</fullName>
    </submittedName>
</protein>
<reference evidence="2" key="1">
    <citation type="submission" date="2023-05" db="EMBL/GenBank/DDBJ databases">
        <title>Sedimentitalea sp. nov. JM2-8.</title>
        <authorList>
            <person name="Huang J."/>
        </authorList>
    </citation>
    <scope>NUCLEOTIDE SEQUENCE [LARGE SCALE GENOMIC DNA]</scope>
    <source>
        <strain evidence="2">KHS03</strain>
    </source>
</reference>
<dbReference type="EMBL" id="JASMWN010000021">
    <property type="protein sequence ID" value="MDU9006267.1"/>
    <property type="molecule type" value="Genomic_DNA"/>
</dbReference>
<dbReference type="RefSeq" id="WP_055688050.1">
    <property type="nucleotide sequence ID" value="NZ_JASMWN010000021.1"/>
</dbReference>
<organism evidence="1 2">
    <name type="scientific">Sedimentitalea todarodis</name>
    <dbReference type="NCBI Taxonomy" id="1631240"/>
    <lineage>
        <taxon>Bacteria</taxon>
        <taxon>Pseudomonadati</taxon>
        <taxon>Pseudomonadota</taxon>
        <taxon>Alphaproteobacteria</taxon>
        <taxon>Rhodobacterales</taxon>
        <taxon>Paracoccaceae</taxon>
        <taxon>Sedimentitalea</taxon>
    </lineage>
</organism>
<gene>
    <name evidence="1" type="ORF">QO231_20750</name>
</gene>
<name>A0ABU3VJ97_9RHOB</name>
<sequence length="72" mass="8129">MPTPVSQRVRKRRDALRAAGLRPVQIWVPDTRRPGFETECRRQAALVAQADHGEDGLNDFMDAALVEVDGWE</sequence>
<keyword evidence="2" id="KW-1185">Reference proteome</keyword>
<dbReference type="InterPro" id="IPR021558">
    <property type="entry name" value="MazE-like"/>
</dbReference>